<feature type="transmembrane region" description="Helical" evidence="1">
    <location>
        <begin position="6"/>
        <end position="27"/>
    </location>
</feature>
<keyword evidence="1" id="KW-0812">Transmembrane</keyword>
<organism evidence="2 3">
    <name type="scientific">Corynebacterium suicordis DSM 45110</name>
    <dbReference type="NCBI Taxonomy" id="1121369"/>
    <lineage>
        <taxon>Bacteria</taxon>
        <taxon>Bacillati</taxon>
        <taxon>Actinomycetota</taxon>
        <taxon>Actinomycetes</taxon>
        <taxon>Mycobacteriales</taxon>
        <taxon>Corynebacteriaceae</taxon>
        <taxon>Corynebacterium</taxon>
    </lineage>
</organism>
<dbReference type="RefSeq" id="WP_194555494.1">
    <property type="nucleotide sequence ID" value="NZ_JADKMY010000001.1"/>
</dbReference>
<keyword evidence="3" id="KW-1185">Reference proteome</keyword>
<protein>
    <submittedName>
        <fullName evidence="2">Uncharacterized protein</fullName>
    </submittedName>
</protein>
<keyword evidence="1" id="KW-1133">Transmembrane helix</keyword>
<dbReference type="EMBL" id="JADKMY010000001">
    <property type="protein sequence ID" value="MBF4552595.1"/>
    <property type="molecule type" value="Genomic_DNA"/>
</dbReference>
<name>A0ABR9ZGQ7_9CORY</name>
<evidence type="ECO:0000313" key="3">
    <source>
        <dbReference type="Proteomes" id="UP000635902"/>
    </source>
</evidence>
<proteinExistence type="predicted"/>
<reference evidence="2 3" key="1">
    <citation type="submission" date="2020-10" db="EMBL/GenBank/DDBJ databases">
        <title>Novel species in genus Corynebacterium.</title>
        <authorList>
            <person name="Zhang G."/>
        </authorList>
    </citation>
    <scope>NUCLEOTIDE SEQUENCE [LARGE SCALE GENOMIC DNA]</scope>
    <source>
        <strain evidence="2 3">DSM 45110</strain>
    </source>
</reference>
<evidence type="ECO:0000313" key="2">
    <source>
        <dbReference type="EMBL" id="MBF4552595.1"/>
    </source>
</evidence>
<keyword evidence="1" id="KW-0472">Membrane</keyword>
<accession>A0ABR9ZGQ7</accession>
<comment type="caution">
    <text evidence="2">The sequence shown here is derived from an EMBL/GenBank/DDBJ whole genome shotgun (WGS) entry which is preliminary data.</text>
</comment>
<sequence>MSETAMIVTMGSVFIGFVLFGSSYAAFSYKKPRALVWGLFAVAILFLTVVPVTVAVFFATAGQ</sequence>
<dbReference type="Proteomes" id="UP000635902">
    <property type="component" value="Unassembled WGS sequence"/>
</dbReference>
<evidence type="ECO:0000256" key="1">
    <source>
        <dbReference type="SAM" id="Phobius"/>
    </source>
</evidence>
<feature type="transmembrane region" description="Helical" evidence="1">
    <location>
        <begin position="34"/>
        <end position="59"/>
    </location>
</feature>
<gene>
    <name evidence="2" type="ORF">IRY30_00655</name>
</gene>